<evidence type="ECO:0000313" key="4">
    <source>
        <dbReference type="EMBL" id="BCI62006.1"/>
    </source>
</evidence>
<keyword evidence="1" id="KW-0175">Coiled coil</keyword>
<protein>
    <recommendedName>
        <fullName evidence="6">DUF4890 domain-containing protein</fullName>
    </recommendedName>
</protein>
<name>A0A7G1HQV2_9BACT</name>
<evidence type="ECO:0000256" key="3">
    <source>
        <dbReference type="SAM" id="SignalP"/>
    </source>
</evidence>
<sequence>MKTKIGILLVTICFSTVAFAQKPKERKEFSPEQMALKQAEMLKTRLQLNETQKKKVYELNLKYNKENKMLMEQMQELRKKMQELNQNKETELKGMLTPEQNAAYDMWKQDRKREMKKNFKTEKRPGTAQPRK</sequence>
<evidence type="ECO:0008006" key="6">
    <source>
        <dbReference type="Google" id="ProtNLM"/>
    </source>
</evidence>
<organism evidence="4 5">
    <name type="scientific">Coprobacter secundus subsp. similis</name>
    <dbReference type="NCBI Taxonomy" id="2751153"/>
    <lineage>
        <taxon>Bacteria</taxon>
        <taxon>Pseudomonadati</taxon>
        <taxon>Bacteroidota</taxon>
        <taxon>Bacteroidia</taxon>
        <taxon>Bacteroidales</taxon>
        <taxon>Barnesiellaceae</taxon>
        <taxon>Coprobacter</taxon>
    </lineage>
</organism>
<dbReference type="KEGG" id="copr:Cop2CBH44_03590"/>
<evidence type="ECO:0000313" key="5">
    <source>
        <dbReference type="Proteomes" id="UP000594042"/>
    </source>
</evidence>
<evidence type="ECO:0000256" key="2">
    <source>
        <dbReference type="SAM" id="MobiDB-lite"/>
    </source>
</evidence>
<reference evidence="5" key="1">
    <citation type="submission" date="2020-07" db="EMBL/GenBank/DDBJ databases">
        <title>Complete genome sequencing of Coprobacter sp. strain 2CBH44.</title>
        <authorList>
            <person name="Sakamoto M."/>
            <person name="Murakami T."/>
            <person name="Mori H."/>
        </authorList>
    </citation>
    <scope>NUCLEOTIDE SEQUENCE [LARGE SCALE GENOMIC DNA]</scope>
    <source>
        <strain evidence="5">2CBH44</strain>
    </source>
</reference>
<keyword evidence="5" id="KW-1185">Reference proteome</keyword>
<dbReference type="AlphaFoldDB" id="A0A7G1HQV2"/>
<proteinExistence type="predicted"/>
<evidence type="ECO:0000256" key="1">
    <source>
        <dbReference type="SAM" id="Coils"/>
    </source>
</evidence>
<dbReference type="RefSeq" id="WP_200755434.1">
    <property type="nucleotide sequence ID" value="NZ_AP023322.1"/>
</dbReference>
<feature type="compositionally biased region" description="Basic and acidic residues" evidence="2">
    <location>
        <begin position="111"/>
        <end position="125"/>
    </location>
</feature>
<dbReference type="EMBL" id="AP023322">
    <property type="protein sequence ID" value="BCI62006.1"/>
    <property type="molecule type" value="Genomic_DNA"/>
</dbReference>
<feature type="coiled-coil region" evidence="1">
    <location>
        <begin position="60"/>
        <end position="94"/>
    </location>
</feature>
<gene>
    <name evidence="4" type="ORF">Cop2CBH44_03590</name>
</gene>
<keyword evidence="3" id="KW-0732">Signal</keyword>
<accession>A0A7G1HQV2</accession>
<dbReference type="Proteomes" id="UP000594042">
    <property type="component" value="Chromosome"/>
</dbReference>
<feature type="region of interest" description="Disordered" evidence="2">
    <location>
        <begin position="111"/>
        <end position="132"/>
    </location>
</feature>
<feature type="chain" id="PRO_5028876470" description="DUF4890 domain-containing protein" evidence="3">
    <location>
        <begin position="21"/>
        <end position="132"/>
    </location>
</feature>
<feature type="signal peptide" evidence="3">
    <location>
        <begin position="1"/>
        <end position="20"/>
    </location>
</feature>